<keyword evidence="2" id="KW-0378">Hydrolase</keyword>
<dbReference type="PANTHER" id="PTHR43433:SF4">
    <property type="entry name" value="NON-HEME CHLOROPEROXIDASE-RELATED"/>
    <property type="match status" value="1"/>
</dbReference>
<dbReference type="InterPro" id="IPR029058">
    <property type="entry name" value="AB_hydrolase_fold"/>
</dbReference>
<dbReference type="EMBL" id="JACRAF010000022">
    <property type="protein sequence ID" value="MBI4921650.1"/>
    <property type="molecule type" value="Genomic_DNA"/>
</dbReference>
<evidence type="ECO:0000313" key="3">
    <source>
        <dbReference type="Proteomes" id="UP000782610"/>
    </source>
</evidence>
<dbReference type="Gene3D" id="3.40.50.1820">
    <property type="entry name" value="alpha/beta hydrolase"/>
    <property type="match status" value="1"/>
</dbReference>
<dbReference type="GO" id="GO:0016787">
    <property type="term" value="F:hydrolase activity"/>
    <property type="evidence" value="ECO:0007669"/>
    <property type="project" value="UniProtKB-KW"/>
</dbReference>
<dbReference type="Pfam" id="PF00561">
    <property type="entry name" value="Abhydrolase_1"/>
    <property type="match status" value="1"/>
</dbReference>
<name>A0A933NXW6_9HYPH</name>
<evidence type="ECO:0000313" key="2">
    <source>
        <dbReference type="EMBL" id="MBI4921650.1"/>
    </source>
</evidence>
<dbReference type="PANTHER" id="PTHR43433">
    <property type="entry name" value="HYDROLASE, ALPHA/BETA FOLD FAMILY PROTEIN"/>
    <property type="match status" value="1"/>
</dbReference>
<dbReference type="InterPro" id="IPR050471">
    <property type="entry name" value="AB_hydrolase"/>
</dbReference>
<gene>
    <name evidence="2" type="ORF">HY834_07855</name>
</gene>
<dbReference type="AlphaFoldDB" id="A0A933NXW6"/>
<dbReference type="PRINTS" id="PR00111">
    <property type="entry name" value="ABHYDROLASE"/>
</dbReference>
<dbReference type="Proteomes" id="UP000782610">
    <property type="component" value="Unassembled WGS sequence"/>
</dbReference>
<organism evidence="2 3">
    <name type="scientific">Devosia nanyangense</name>
    <dbReference type="NCBI Taxonomy" id="1228055"/>
    <lineage>
        <taxon>Bacteria</taxon>
        <taxon>Pseudomonadati</taxon>
        <taxon>Pseudomonadota</taxon>
        <taxon>Alphaproteobacteria</taxon>
        <taxon>Hyphomicrobiales</taxon>
        <taxon>Devosiaceae</taxon>
        <taxon>Devosia</taxon>
    </lineage>
</organism>
<dbReference type="InterPro" id="IPR000073">
    <property type="entry name" value="AB_hydrolase_1"/>
</dbReference>
<feature type="domain" description="AB hydrolase-1" evidence="1">
    <location>
        <begin position="54"/>
        <end position="216"/>
    </location>
</feature>
<protein>
    <submittedName>
        <fullName evidence="2">Alpha/beta fold hydrolase</fullName>
    </submittedName>
</protein>
<dbReference type="SUPFAM" id="SSF53474">
    <property type="entry name" value="alpha/beta-Hydrolases"/>
    <property type="match status" value="1"/>
</dbReference>
<evidence type="ECO:0000259" key="1">
    <source>
        <dbReference type="Pfam" id="PF00561"/>
    </source>
</evidence>
<sequence>MTPFLLIPGLNCDARVYVPATEALWPFGPVTIANHRDGDGVAGIARAILAAAPPRFALVGFSMGGYIAFEILRQASERVSRLALLDTSARPDPAEAIENRRRRMALASAGKFGLAVEQSFPNSVHPENLDNSRLYSIHRAMAEANGPETYVRQQQAIIDRPDSRPGLAAIAVPTLIVVGEGDQITPPDAAGEMHAGIAGSRLVVIPRAGHLALLEDSAAVNAALRQWAAD</sequence>
<accession>A0A933NXW6</accession>
<reference evidence="2" key="1">
    <citation type="submission" date="2020-07" db="EMBL/GenBank/DDBJ databases">
        <title>Huge and variable diversity of episymbiotic CPR bacteria and DPANN archaea in groundwater ecosystems.</title>
        <authorList>
            <person name="He C.Y."/>
            <person name="Keren R."/>
            <person name="Whittaker M."/>
            <person name="Farag I.F."/>
            <person name="Doudna J."/>
            <person name="Cate J.H.D."/>
            <person name="Banfield J.F."/>
        </authorList>
    </citation>
    <scope>NUCLEOTIDE SEQUENCE</scope>
    <source>
        <strain evidence="2">NC_groundwater_1586_Pr3_B-0.1um_66_15</strain>
    </source>
</reference>
<comment type="caution">
    <text evidence="2">The sequence shown here is derived from an EMBL/GenBank/DDBJ whole genome shotgun (WGS) entry which is preliminary data.</text>
</comment>
<proteinExistence type="predicted"/>